<name>L7JSE3_TRAHO</name>
<evidence type="ECO:0000313" key="2">
    <source>
        <dbReference type="Proteomes" id="UP000011185"/>
    </source>
</evidence>
<dbReference type="Proteomes" id="UP000011185">
    <property type="component" value="Unassembled WGS sequence"/>
</dbReference>
<dbReference type="AlphaFoldDB" id="L7JSE3"/>
<keyword evidence="2" id="KW-1185">Reference proteome</keyword>
<protein>
    <submittedName>
        <fullName evidence="1">Uncharacterized protein</fullName>
    </submittedName>
</protein>
<gene>
    <name evidence="1" type="ORF">THOM_2712</name>
</gene>
<accession>L7JSE3</accession>
<dbReference type="EMBL" id="JH994045">
    <property type="protein sequence ID" value="ELQ74349.1"/>
    <property type="molecule type" value="Genomic_DNA"/>
</dbReference>
<evidence type="ECO:0000313" key="1">
    <source>
        <dbReference type="EMBL" id="ELQ74349.1"/>
    </source>
</evidence>
<sequence length="65" mass="7515">MEDISKRIIQHLLLLPMTPLTDRKKMKRSYNDSQYILNSPLTPHLTRGEQSLAFHPCNSSFNSLS</sequence>
<organism evidence="1 2">
    <name type="scientific">Trachipleistophora hominis</name>
    <name type="common">Microsporidian parasite</name>
    <dbReference type="NCBI Taxonomy" id="72359"/>
    <lineage>
        <taxon>Eukaryota</taxon>
        <taxon>Fungi</taxon>
        <taxon>Fungi incertae sedis</taxon>
        <taxon>Microsporidia</taxon>
        <taxon>Pleistophoridae</taxon>
        <taxon>Trachipleistophora</taxon>
    </lineage>
</organism>
<proteinExistence type="predicted"/>
<dbReference type="HOGENOM" id="CLU_2851319_0_0_1"/>
<reference evidence="1 2" key="1">
    <citation type="journal article" date="2012" name="PLoS Pathog.">
        <title>The genome of the obligate intracellular parasite Trachipleistophora hominis: new insights into microsporidian genome dynamics and reductive evolution.</title>
        <authorList>
            <person name="Heinz E."/>
            <person name="Williams T.A."/>
            <person name="Nakjang S."/>
            <person name="Noel C.J."/>
            <person name="Swan D.C."/>
            <person name="Goldberg A.V."/>
            <person name="Harris S.R."/>
            <person name="Weinmaier T."/>
            <person name="Markert S."/>
            <person name="Becher D."/>
            <person name="Bernhardt J."/>
            <person name="Dagan T."/>
            <person name="Hacker C."/>
            <person name="Lucocq J.M."/>
            <person name="Schweder T."/>
            <person name="Rattei T."/>
            <person name="Hall N."/>
            <person name="Hirt R.P."/>
            <person name="Embley T.M."/>
        </authorList>
    </citation>
    <scope>NUCLEOTIDE SEQUENCE [LARGE SCALE GENOMIC DNA]</scope>
</reference>
<dbReference type="InParanoid" id="L7JSE3"/>
<dbReference type="VEuPathDB" id="MicrosporidiaDB:THOM_2712"/>